<evidence type="ECO:0000313" key="1">
    <source>
        <dbReference type="EMBL" id="KII68660.1"/>
    </source>
</evidence>
<dbReference type="EMBL" id="JWZT01002735">
    <property type="protein sequence ID" value="KII68660.1"/>
    <property type="molecule type" value="Genomic_DNA"/>
</dbReference>
<comment type="caution">
    <text evidence="1">The sequence shown here is derived from an EMBL/GenBank/DDBJ whole genome shotgun (WGS) entry which is preliminary data.</text>
</comment>
<gene>
    <name evidence="1" type="ORF">RF11_15886</name>
</gene>
<dbReference type="AlphaFoldDB" id="A0A0C2MWY6"/>
<proteinExistence type="predicted"/>
<keyword evidence="2" id="KW-1185">Reference proteome</keyword>
<reference evidence="1 2" key="1">
    <citation type="journal article" date="2014" name="Genome Biol. Evol.">
        <title>The genome of the myxosporean Thelohanellus kitauei shows adaptations to nutrient acquisition within its fish host.</title>
        <authorList>
            <person name="Yang Y."/>
            <person name="Xiong J."/>
            <person name="Zhou Z."/>
            <person name="Huo F."/>
            <person name="Miao W."/>
            <person name="Ran C."/>
            <person name="Liu Y."/>
            <person name="Zhang J."/>
            <person name="Feng J."/>
            <person name="Wang M."/>
            <person name="Wang M."/>
            <person name="Wang L."/>
            <person name="Yao B."/>
        </authorList>
    </citation>
    <scope>NUCLEOTIDE SEQUENCE [LARGE SCALE GENOMIC DNA]</scope>
    <source>
        <strain evidence="1">Wuqing</strain>
    </source>
</reference>
<organism evidence="1 2">
    <name type="scientific">Thelohanellus kitauei</name>
    <name type="common">Myxosporean</name>
    <dbReference type="NCBI Taxonomy" id="669202"/>
    <lineage>
        <taxon>Eukaryota</taxon>
        <taxon>Metazoa</taxon>
        <taxon>Cnidaria</taxon>
        <taxon>Myxozoa</taxon>
        <taxon>Myxosporea</taxon>
        <taxon>Bivalvulida</taxon>
        <taxon>Platysporina</taxon>
        <taxon>Myxobolidae</taxon>
        <taxon>Thelohanellus</taxon>
    </lineage>
</organism>
<name>A0A0C2MWY6_THEKT</name>
<accession>A0A0C2MWY6</accession>
<evidence type="ECO:0000313" key="2">
    <source>
        <dbReference type="Proteomes" id="UP000031668"/>
    </source>
</evidence>
<dbReference type="Proteomes" id="UP000031668">
    <property type="component" value="Unassembled WGS sequence"/>
</dbReference>
<protein>
    <submittedName>
        <fullName evidence="1">Uncharacterized protein</fullName>
    </submittedName>
</protein>
<sequence>MLETYGIKSISITGVPSQITTRPDSESIQLYSFTAVEQTELLQGSPRQENEDTYIDKNNSLYRPNDFTGNIQPIEGVPYETEEDLFKLMGDTTNVNDILPLDVQITRDLSYFAECINQKLLNGYRPLCFIALSY</sequence>